<organism evidence="2 3">
    <name type="scientific">Canavalia gladiata</name>
    <name type="common">Sword bean</name>
    <name type="synonym">Dolichos gladiatus</name>
    <dbReference type="NCBI Taxonomy" id="3824"/>
    <lineage>
        <taxon>Eukaryota</taxon>
        <taxon>Viridiplantae</taxon>
        <taxon>Streptophyta</taxon>
        <taxon>Embryophyta</taxon>
        <taxon>Tracheophyta</taxon>
        <taxon>Spermatophyta</taxon>
        <taxon>Magnoliopsida</taxon>
        <taxon>eudicotyledons</taxon>
        <taxon>Gunneridae</taxon>
        <taxon>Pentapetalae</taxon>
        <taxon>rosids</taxon>
        <taxon>fabids</taxon>
        <taxon>Fabales</taxon>
        <taxon>Fabaceae</taxon>
        <taxon>Papilionoideae</taxon>
        <taxon>50 kb inversion clade</taxon>
        <taxon>NPAAA clade</taxon>
        <taxon>indigoferoid/millettioid clade</taxon>
        <taxon>Phaseoleae</taxon>
        <taxon>Canavalia</taxon>
    </lineage>
</organism>
<dbReference type="AlphaFoldDB" id="A0AAN9N068"/>
<evidence type="ECO:0000313" key="3">
    <source>
        <dbReference type="Proteomes" id="UP001367508"/>
    </source>
</evidence>
<keyword evidence="1" id="KW-0472">Membrane</keyword>
<keyword evidence="1" id="KW-0812">Transmembrane</keyword>
<sequence>MEESCKRMRGSSKAFRWKLTNLVLPSVVRLLPLGLLLLYVLQDALFSHKLLCTHQLLFQHVLEIPLLAQELYHLIACKAEPSGRIKCMGALALGSLSCWLLCDNQIQGALTMCRTEV</sequence>
<evidence type="ECO:0000256" key="1">
    <source>
        <dbReference type="SAM" id="Phobius"/>
    </source>
</evidence>
<protein>
    <submittedName>
        <fullName evidence="2">Uncharacterized protein</fullName>
    </submittedName>
</protein>
<reference evidence="2 3" key="1">
    <citation type="submission" date="2024-01" db="EMBL/GenBank/DDBJ databases">
        <title>The genomes of 5 underutilized Papilionoideae crops provide insights into root nodulation and disease resistanc.</title>
        <authorList>
            <person name="Jiang F."/>
        </authorList>
    </citation>
    <scope>NUCLEOTIDE SEQUENCE [LARGE SCALE GENOMIC DNA]</scope>
    <source>
        <strain evidence="2">LVBAO_FW01</strain>
        <tissue evidence="2">Leaves</tissue>
    </source>
</reference>
<gene>
    <name evidence="2" type="ORF">VNO77_03621</name>
</gene>
<dbReference type="Proteomes" id="UP001367508">
    <property type="component" value="Unassembled WGS sequence"/>
</dbReference>
<keyword evidence="3" id="KW-1185">Reference proteome</keyword>
<comment type="caution">
    <text evidence="2">The sequence shown here is derived from an EMBL/GenBank/DDBJ whole genome shotgun (WGS) entry which is preliminary data.</text>
</comment>
<feature type="transmembrane region" description="Helical" evidence="1">
    <location>
        <begin position="21"/>
        <end position="41"/>
    </location>
</feature>
<evidence type="ECO:0000313" key="2">
    <source>
        <dbReference type="EMBL" id="KAK7361552.1"/>
    </source>
</evidence>
<dbReference type="EMBL" id="JAYMYQ010000001">
    <property type="protein sequence ID" value="KAK7361552.1"/>
    <property type="molecule type" value="Genomic_DNA"/>
</dbReference>
<name>A0AAN9N068_CANGL</name>
<keyword evidence="1" id="KW-1133">Transmembrane helix</keyword>
<accession>A0AAN9N068</accession>
<proteinExistence type="predicted"/>